<dbReference type="Proteomes" id="UP000617340">
    <property type="component" value="Unassembled WGS sequence"/>
</dbReference>
<accession>A0A834JYB0</accession>
<protein>
    <submittedName>
        <fullName evidence="2">Uncharacterized protein</fullName>
    </submittedName>
</protein>
<evidence type="ECO:0000313" key="3">
    <source>
        <dbReference type="Proteomes" id="UP000617340"/>
    </source>
</evidence>
<dbReference type="AlphaFoldDB" id="A0A834JYB0"/>
<name>A0A834JYB0_VESGE</name>
<gene>
    <name evidence="2" type="ORF">HZH68_009911</name>
</gene>
<dbReference type="EMBL" id="JACSDZ010000009">
    <property type="protein sequence ID" value="KAF7395861.1"/>
    <property type="molecule type" value="Genomic_DNA"/>
</dbReference>
<keyword evidence="3" id="KW-1185">Reference proteome</keyword>
<feature type="compositionally biased region" description="Gly residues" evidence="1">
    <location>
        <begin position="31"/>
        <end position="62"/>
    </location>
</feature>
<comment type="caution">
    <text evidence="2">The sequence shown here is derived from an EMBL/GenBank/DDBJ whole genome shotgun (WGS) entry which is preliminary data.</text>
</comment>
<evidence type="ECO:0000313" key="2">
    <source>
        <dbReference type="EMBL" id="KAF7395861.1"/>
    </source>
</evidence>
<reference evidence="2" key="1">
    <citation type="journal article" date="2020" name="G3 (Bethesda)">
        <title>High-Quality Assemblies for Three Invasive Social Wasps from the &lt;i&gt;Vespula&lt;/i&gt; Genus.</title>
        <authorList>
            <person name="Harrop T.W.R."/>
            <person name="Guhlin J."/>
            <person name="McLaughlin G.M."/>
            <person name="Permina E."/>
            <person name="Stockwell P."/>
            <person name="Gilligan J."/>
            <person name="Le Lec M.F."/>
            <person name="Gruber M.A.M."/>
            <person name="Quinn O."/>
            <person name="Lovegrove M."/>
            <person name="Duncan E.J."/>
            <person name="Remnant E.J."/>
            <person name="Van Eeckhoven J."/>
            <person name="Graham B."/>
            <person name="Knapp R.A."/>
            <person name="Langford K.W."/>
            <person name="Kronenberg Z."/>
            <person name="Press M.O."/>
            <person name="Eacker S.M."/>
            <person name="Wilson-Rankin E.E."/>
            <person name="Purcell J."/>
            <person name="Lester P.J."/>
            <person name="Dearden P.K."/>
        </authorList>
    </citation>
    <scope>NUCLEOTIDE SEQUENCE</scope>
    <source>
        <strain evidence="2">Linc-1</strain>
    </source>
</reference>
<proteinExistence type="predicted"/>
<evidence type="ECO:0000256" key="1">
    <source>
        <dbReference type="SAM" id="MobiDB-lite"/>
    </source>
</evidence>
<feature type="region of interest" description="Disordered" evidence="1">
    <location>
        <begin position="1"/>
        <end position="76"/>
    </location>
</feature>
<sequence length="122" mass="12221">MSRMVGRGERRRDRGRGRATKISTGGDGDDGGGGGGGGGGGDGDGGGGGGGGGGDGGGGGGEDWTLEDQTKDGSKIASRNFIKVINPLRTFKAHFVASKRSSSDITKEFFGKSLAKKNPMDE</sequence>
<organism evidence="2 3">
    <name type="scientific">Vespula germanica</name>
    <name type="common">German yellow jacket</name>
    <name type="synonym">Paravespula germanica</name>
    <dbReference type="NCBI Taxonomy" id="30212"/>
    <lineage>
        <taxon>Eukaryota</taxon>
        <taxon>Metazoa</taxon>
        <taxon>Ecdysozoa</taxon>
        <taxon>Arthropoda</taxon>
        <taxon>Hexapoda</taxon>
        <taxon>Insecta</taxon>
        <taxon>Pterygota</taxon>
        <taxon>Neoptera</taxon>
        <taxon>Endopterygota</taxon>
        <taxon>Hymenoptera</taxon>
        <taxon>Apocrita</taxon>
        <taxon>Aculeata</taxon>
        <taxon>Vespoidea</taxon>
        <taxon>Vespidae</taxon>
        <taxon>Vespinae</taxon>
        <taxon>Vespula</taxon>
    </lineage>
</organism>
<feature type="compositionally biased region" description="Basic and acidic residues" evidence="1">
    <location>
        <begin position="1"/>
        <end position="12"/>
    </location>
</feature>